<evidence type="ECO:0000313" key="2">
    <source>
        <dbReference type="EMBL" id="JAH48887.1"/>
    </source>
</evidence>
<reference evidence="2" key="1">
    <citation type="submission" date="2014-11" db="EMBL/GenBank/DDBJ databases">
        <authorList>
            <person name="Amaro Gonzalez C."/>
        </authorList>
    </citation>
    <scope>NUCLEOTIDE SEQUENCE</scope>
</reference>
<name>A0A0E9T662_ANGAN</name>
<proteinExistence type="predicted"/>
<evidence type="ECO:0000256" key="1">
    <source>
        <dbReference type="SAM" id="SignalP"/>
    </source>
</evidence>
<feature type="chain" id="PRO_5002432851" description="Secreted protein" evidence="1">
    <location>
        <begin position="22"/>
        <end position="74"/>
    </location>
</feature>
<dbReference type="EMBL" id="GBXM01059690">
    <property type="protein sequence ID" value="JAH48887.1"/>
    <property type="molecule type" value="Transcribed_RNA"/>
</dbReference>
<accession>A0A0E9T662</accession>
<sequence>MWYVPLAFSITFLHSVLRGFAASSAFPKWPPVGTRNRKKCSSVVFCWDWLQEPLHPQSPLRINWSSTFHNGILE</sequence>
<feature type="signal peptide" evidence="1">
    <location>
        <begin position="1"/>
        <end position="21"/>
    </location>
</feature>
<keyword evidence="1" id="KW-0732">Signal</keyword>
<organism evidence="2">
    <name type="scientific">Anguilla anguilla</name>
    <name type="common">European freshwater eel</name>
    <name type="synonym">Muraena anguilla</name>
    <dbReference type="NCBI Taxonomy" id="7936"/>
    <lineage>
        <taxon>Eukaryota</taxon>
        <taxon>Metazoa</taxon>
        <taxon>Chordata</taxon>
        <taxon>Craniata</taxon>
        <taxon>Vertebrata</taxon>
        <taxon>Euteleostomi</taxon>
        <taxon>Actinopterygii</taxon>
        <taxon>Neopterygii</taxon>
        <taxon>Teleostei</taxon>
        <taxon>Anguilliformes</taxon>
        <taxon>Anguillidae</taxon>
        <taxon>Anguilla</taxon>
    </lineage>
</organism>
<dbReference type="AlphaFoldDB" id="A0A0E9T662"/>
<reference evidence="2" key="2">
    <citation type="journal article" date="2015" name="Fish Shellfish Immunol.">
        <title>Early steps in the European eel (Anguilla anguilla)-Vibrio vulnificus interaction in the gills: Role of the RtxA13 toxin.</title>
        <authorList>
            <person name="Callol A."/>
            <person name="Pajuelo D."/>
            <person name="Ebbesson L."/>
            <person name="Teles M."/>
            <person name="MacKenzie S."/>
            <person name="Amaro C."/>
        </authorList>
    </citation>
    <scope>NUCLEOTIDE SEQUENCE</scope>
</reference>
<evidence type="ECO:0008006" key="3">
    <source>
        <dbReference type="Google" id="ProtNLM"/>
    </source>
</evidence>
<protein>
    <recommendedName>
        <fullName evidence="3">Secreted protein</fullName>
    </recommendedName>
</protein>